<dbReference type="RefSeq" id="WP_076001772.1">
    <property type="nucleotide sequence ID" value="NZ_PKUS01000005.1"/>
</dbReference>
<protein>
    <submittedName>
        <fullName evidence="3">DUF4124 domain-containing protein</fullName>
    </submittedName>
</protein>
<keyword evidence="4" id="KW-1185">Reference proteome</keyword>
<dbReference type="Proteomes" id="UP000235005">
    <property type="component" value="Unassembled WGS sequence"/>
</dbReference>
<proteinExistence type="predicted"/>
<feature type="compositionally biased region" description="Basic and acidic residues" evidence="1">
    <location>
        <begin position="64"/>
        <end position="92"/>
    </location>
</feature>
<evidence type="ECO:0000313" key="4">
    <source>
        <dbReference type="Proteomes" id="UP000235005"/>
    </source>
</evidence>
<feature type="region of interest" description="Disordered" evidence="1">
    <location>
        <begin position="37"/>
        <end position="106"/>
    </location>
</feature>
<sequence length="106" mass="11239">MHKCVAGMLFSAIIFLSAAHASAGVVMCTDPVTGKKTFTDKGCPKSGSGKTVKIDPTNFGDGTLRSREAGAWKSDRDDSISGRDNLRREPRRANTPHPSGYLPSGS</sequence>
<dbReference type="AlphaFoldDB" id="A0A2N5X590"/>
<evidence type="ECO:0000256" key="2">
    <source>
        <dbReference type="SAM" id="SignalP"/>
    </source>
</evidence>
<gene>
    <name evidence="3" type="ORF">C0039_06480</name>
</gene>
<feature type="chain" id="PRO_5014859657" evidence="2">
    <location>
        <begin position="24"/>
        <end position="106"/>
    </location>
</feature>
<evidence type="ECO:0000256" key="1">
    <source>
        <dbReference type="SAM" id="MobiDB-lite"/>
    </source>
</evidence>
<dbReference type="OrthoDB" id="5740321at2"/>
<comment type="caution">
    <text evidence="3">The sequence shown here is derived from an EMBL/GenBank/DDBJ whole genome shotgun (WGS) entry which is preliminary data.</text>
</comment>
<evidence type="ECO:0000313" key="3">
    <source>
        <dbReference type="EMBL" id="PLW69652.1"/>
    </source>
</evidence>
<accession>A0A2N5X590</accession>
<reference evidence="3 4" key="1">
    <citation type="submission" date="2018-01" db="EMBL/GenBank/DDBJ databases">
        <title>The draft genome sequence of Halioglobus lutimaris HF004.</title>
        <authorList>
            <person name="Du Z.-J."/>
            <person name="Shi M.-J."/>
        </authorList>
    </citation>
    <scope>NUCLEOTIDE SEQUENCE [LARGE SCALE GENOMIC DNA]</scope>
    <source>
        <strain evidence="3 4">HF004</strain>
    </source>
</reference>
<name>A0A2N5X590_9GAMM</name>
<dbReference type="EMBL" id="PKUS01000005">
    <property type="protein sequence ID" value="PLW69652.1"/>
    <property type="molecule type" value="Genomic_DNA"/>
</dbReference>
<feature type="signal peptide" evidence="2">
    <location>
        <begin position="1"/>
        <end position="23"/>
    </location>
</feature>
<keyword evidence="2" id="KW-0732">Signal</keyword>
<organism evidence="3 4">
    <name type="scientific">Pseudohalioglobus lutimaris</name>
    <dbReference type="NCBI Taxonomy" id="1737061"/>
    <lineage>
        <taxon>Bacteria</taxon>
        <taxon>Pseudomonadati</taxon>
        <taxon>Pseudomonadota</taxon>
        <taxon>Gammaproteobacteria</taxon>
        <taxon>Cellvibrionales</taxon>
        <taxon>Halieaceae</taxon>
        <taxon>Pseudohalioglobus</taxon>
    </lineage>
</organism>